<proteinExistence type="predicted"/>
<feature type="compositionally biased region" description="Polar residues" evidence="1">
    <location>
        <begin position="69"/>
        <end position="78"/>
    </location>
</feature>
<dbReference type="Gene3D" id="2.40.350.10">
    <property type="entry name" value="SO1590-like"/>
    <property type="match status" value="1"/>
</dbReference>
<dbReference type="InterPro" id="IPR023159">
    <property type="entry name" value="SO1590-like_sf"/>
</dbReference>
<protein>
    <submittedName>
        <fullName evidence="2">Uncharacterized protein</fullName>
    </submittedName>
</protein>
<dbReference type="InterPro" id="IPR021607">
    <property type="entry name" value="DUF3224"/>
</dbReference>
<dbReference type="Pfam" id="PF11528">
    <property type="entry name" value="DUF3224"/>
    <property type="match status" value="1"/>
</dbReference>
<evidence type="ECO:0000313" key="2">
    <source>
        <dbReference type="EMBL" id="CAA9438426.1"/>
    </source>
</evidence>
<sequence>MISRLEIETWDEEPCDEQERAKLTRPRLTETFHGNVEGRSAVKLLMAYVSADGLAPYVASSVSSAASTGGRTVSSYTTALVPPD</sequence>
<organism evidence="2">
    <name type="scientific">uncultured Rubrobacteraceae bacterium</name>
    <dbReference type="NCBI Taxonomy" id="349277"/>
    <lineage>
        <taxon>Bacteria</taxon>
        <taxon>Bacillati</taxon>
        <taxon>Actinomycetota</taxon>
        <taxon>Rubrobacteria</taxon>
        <taxon>Rubrobacterales</taxon>
        <taxon>Rubrobacteraceae</taxon>
        <taxon>environmental samples</taxon>
    </lineage>
</organism>
<name>A0A6J4Q9Q7_9ACTN</name>
<dbReference type="EMBL" id="CADCVE010000006">
    <property type="protein sequence ID" value="CAA9438426.1"/>
    <property type="molecule type" value="Genomic_DNA"/>
</dbReference>
<accession>A0A6J4Q9Q7</accession>
<feature type="region of interest" description="Disordered" evidence="1">
    <location>
        <begin position="63"/>
        <end position="84"/>
    </location>
</feature>
<dbReference type="SUPFAM" id="SSF159238">
    <property type="entry name" value="SO1590-like"/>
    <property type="match status" value="1"/>
</dbReference>
<reference evidence="2" key="1">
    <citation type="submission" date="2020-02" db="EMBL/GenBank/DDBJ databases">
        <authorList>
            <person name="Meier V. D."/>
        </authorList>
    </citation>
    <scope>NUCLEOTIDE SEQUENCE</scope>
    <source>
        <strain evidence="2">AVDCRST_MAG28</strain>
    </source>
</reference>
<evidence type="ECO:0000256" key="1">
    <source>
        <dbReference type="SAM" id="MobiDB-lite"/>
    </source>
</evidence>
<gene>
    <name evidence="2" type="ORF">AVDCRST_MAG28-148</name>
</gene>
<dbReference type="AlphaFoldDB" id="A0A6J4Q9Q7"/>